<gene>
    <name evidence="7" type="ORF">G210_1686</name>
</gene>
<dbReference type="GO" id="GO:0003677">
    <property type="term" value="F:DNA binding"/>
    <property type="evidence" value="ECO:0007669"/>
    <property type="project" value="InterPro"/>
</dbReference>
<evidence type="ECO:0000256" key="2">
    <source>
        <dbReference type="ARBA" id="ARBA00023015"/>
    </source>
</evidence>
<dbReference type="OMA" id="KRFVIKG"/>
<dbReference type="OrthoDB" id="338531at2759"/>
<protein>
    <recommendedName>
        <fullName evidence="6">RFX-type winged-helix domain-containing protein</fullName>
    </recommendedName>
</protein>
<keyword evidence="4" id="KW-0539">Nucleus</keyword>
<dbReference type="AlphaFoldDB" id="M3JZI4"/>
<feature type="compositionally biased region" description="Polar residues" evidence="5">
    <location>
        <begin position="1"/>
        <end position="17"/>
    </location>
</feature>
<dbReference type="Proteomes" id="UP000011777">
    <property type="component" value="Unassembled WGS sequence"/>
</dbReference>
<evidence type="ECO:0000313" key="8">
    <source>
        <dbReference type="Proteomes" id="UP000011777"/>
    </source>
</evidence>
<keyword evidence="2" id="KW-0805">Transcription regulation</keyword>
<feature type="domain" description="RFX-type winged-helix" evidence="6">
    <location>
        <begin position="414"/>
        <end position="510"/>
    </location>
</feature>
<dbReference type="PANTHER" id="PTHR22970:SF14">
    <property type="entry name" value="AT-RICH INTERACTIVE DOMAIN-CONTAINING PROTEIN 2"/>
    <property type="match status" value="1"/>
</dbReference>
<evidence type="ECO:0000256" key="4">
    <source>
        <dbReference type="ARBA" id="ARBA00023242"/>
    </source>
</evidence>
<dbReference type="InterPro" id="IPR003150">
    <property type="entry name" value="DNA-bd_RFX"/>
</dbReference>
<comment type="caution">
    <text evidence="7">The sequence shown here is derived from an EMBL/GenBank/DDBJ whole genome shotgun (WGS) entry which is preliminary data.</text>
</comment>
<dbReference type="PROSITE" id="PS51526">
    <property type="entry name" value="RFX_DBD"/>
    <property type="match status" value="1"/>
</dbReference>
<sequence length="638" mass="72215">MPSLVPVSNNSRTTVPTNGGGNGYGSNQMGNYFNSTYNAYGYGIPQPPGTGHPGVDDIKRIDMSLKSGIESEVRWALSSLTRMTIHQAINLETDPFVGHELIKYFIKPYQLIHEKKPELVTQDIMTFSLDSLLTLRNLSQDLVNQQWLSQVTSFKKSLVESVKFLSNWFYHPQGREAGDKLYKFDSQFAEALNYLVDLLEPLTCYYINNGKNDPLFNILLHTLVNTTDKNLFVNLLKCLSHLLIVWDKTAKGNEDGEDFDQHEDELVQDDDNNNTRSTNNCIDAITESQLETIVNTLLVADNEMNNAVLEFLKMYLFSEALHEKYSSSVKDSQKHRLRKLLQINTSMANFNTIMKSLPILLVSNLPLNDPVTDAKIPKLNLTKRSQYSGVPTVAPELTPELYKIIIGFPEPIRASTWLHCCYEPTGTEQGEVTQISIWKAYENQFQEVWKLNPNGELNNSYKPLLVAVDFIKNVTKAFPYAEAKVITLPPVDGEEGSKKKFVIKGIQPRQFPVSIETGNYEALKPMTDTAVDTGDENLPVGHIDAKKFQNYLSSTTDTILYSDGNNKISKEIWNSINESSHDIIEYIISEVLDASNLDSKESNIFRLYNGYWLPELVYANPSLIEKGIIDANWLKYLL</sequence>
<reference evidence="7 8" key="1">
    <citation type="submission" date="2013-02" db="EMBL/GenBank/DDBJ databases">
        <title>Genome sequence of Candida maltosa Xu316, a potential industrial strain for xylitol and ethanol production.</title>
        <authorList>
            <person name="Yu J."/>
            <person name="Wang Q."/>
            <person name="Geng X."/>
            <person name="Bao W."/>
            <person name="He P."/>
            <person name="Cai J."/>
        </authorList>
    </citation>
    <scope>NUCLEOTIDE SEQUENCE [LARGE SCALE GENOMIC DNA]</scope>
    <source>
        <strain evidence="8">Xu316</strain>
    </source>
</reference>
<dbReference type="STRING" id="1245528.M3JZI4"/>
<name>M3JZI4_CANMX</name>
<dbReference type="GO" id="GO:0006325">
    <property type="term" value="P:chromatin organization"/>
    <property type="evidence" value="ECO:0007669"/>
    <property type="project" value="UniProtKB-KW"/>
</dbReference>
<evidence type="ECO:0000256" key="5">
    <source>
        <dbReference type="SAM" id="MobiDB-lite"/>
    </source>
</evidence>
<dbReference type="eggNOG" id="ENOG502QVTM">
    <property type="taxonomic scope" value="Eukaryota"/>
</dbReference>
<dbReference type="GO" id="GO:0016586">
    <property type="term" value="C:RSC-type complex"/>
    <property type="evidence" value="ECO:0007669"/>
    <property type="project" value="TreeGrafter"/>
</dbReference>
<dbReference type="HOGENOM" id="CLU_442787_0_0_1"/>
<dbReference type="GO" id="GO:0006355">
    <property type="term" value="P:regulation of DNA-templated transcription"/>
    <property type="evidence" value="ECO:0007669"/>
    <property type="project" value="InterPro"/>
</dbReference>
<evidence type="ECO:0000313" key="7">
    <source>
        <dbReference type="EMBL" id="EMG47854.1"/>
    </source>
</evidence>
<dbReference type="InterPro" id="IPR052406">
    <property type="entry name" value="Chromatin_Remodeling_Comp"/>
</dbReference>
<evidence type="ECO:0000256" key="3">
    <source>
        <dbReference type="ARBA" id="ARBA00023163"/>
    </source>
</evidence>
<proteinExistence type="predicted"/>
<accession>M3JZI4</accession>
<keyword evidence="3" id="KW-0804">Transcription</keyword>
<evidence type="ECO:0000256" key="1">
    <source>
        <dbReference type="ARBA" id="ARBA00022853"/>
    </source>
</evidence>
<evidence type="ECO:0000259" key="6">
    <source>
        <dbReference type="PROSITE" id="PS51526"/>
    </source>
</evidence>
<organism evidence="7 8">
    <name type="scientific">Candida maltosa (strain Xu316)</name>
    <name type="common">Yeast</name>
    <dbReference type="NCBI Taxonomy" id="1245528"/>
    <lineage>
        <taxon>Eukaryota</taxon>
        <taxon>Fungi</taxon>
        <taxon>Dikarya</taxon>
        <taxon>Ascomycota</taxon>
        <taxon>Saccharomycotina</taxon>
        <taxon>Pichiomycetes</taxon>
        <taxon>Debaryomycetaceae</taxon>
        <taxon>Candida/Lodderomyces clade</taxon>
        <taxon>Candida</taxon>
    </lineage>
</organism>
<dbReference type="PANTHER" id="PTHR22970">
    <property type="entry name" value="AT-RICH INTERACTIVE DOMAIN-CONTAINING PROTEIN 2"/>
    <property type="match status" value="1"/>
</dbReference>
<dbReference type="EMBL" id="AOGT01001351">
    <property type="protein sequence ID" value="EMG47854.1"/>
    <property type="molecule type" value="Genomic_DNA"/>
</dbReference>
<keyword evidence="1" id="KW-0156">Chromatin regulator</keyword>
<feature type="region of interest" description="Disordered" evidence="5">
    <location>
        <begin position="1"/>
        <end position="24"/>
    </location>
</feature>
<keyword evidence="8" id="KW-1185">Reference proteome</keyword>